<dbReference type="OrthoDB" id="5412507at2"/>
<dbReference type="RefSeq" id="WP_014957177.1">
    <property type="nucleotide sequence ID" value="NC_018645.1"/>
</dbReference>
<dbReference type="EMBL" id="FO203503">
    <property type="protein sequence ID" value="CCK79833.1"/>
    <property type="molecule type" value="Genomic_DNA"/>
</dbReference>
<organism evidence="4 5">
    <name type="scientific">Desulfobacula toluolica (strain DSM 7467 / Tol2)</name>
    <dbReference type="NCBI Taxonomy" id="651182"/>
    <lineage>
        <taxon>Bacteria</taxon>
        <taxon>Pseudomonadati</taxon>
        <taxon>Thermodesulfobacteriota</taxon>
        <taxon>Desulfobacteria</taxon>
        <taxon>Desulfobacterales</taxon>
        <taxon>Desulfobacteraceae</taxon>
        <taxon>Desulfobacula</taxon>
    </lineage>
</organism>
<keyword evidence="5" id="KW-1185">Reference proteome</keyword>
<sequence>MEIIGIDVGFGFTKAYNGKNSVIFKSILGDATDIHYRSSLGEDSSTSNLHITLENKSYFLGNYAELQSNIREFTLDQEKLLEEFVKILAITAASICTDTSAPLHVVSGLPVGYLRRDHKKLKEMILGVHDITLHNTNGEDVKKRINIDKIHIIPQPIGSIFNMLFDKQGKIKNRDLATQKLGVVDIGFKTTDFSIFDHLHYIERGSLTMDTGISKCFSVIANKLRQESNMNIELYRMFKFIDSGMIKIKGKEYNISNLKKRVYTHAASAIASDLNRLWENDWDMDSILLSGGGSVELAKYLSPNIDGNVIPMENNGDARFNNVRGYCKFGRYKWGYAKYIAENPKEQKNTEEEQNNQAPAEDQDKTNKTPYQDEAKLNNQSKGLSWLKRQG</sequence>
<dbReference type="InterPro" id="IPR049067">
    <property type="entry name" value="MreB-like_C"/>
</dbReference>
<dbReference type="SUPFAM" id="SSF53067">
    <property type="entry name" value="Actin-like ATPase domain"/>
    <property type="match status" value="2"/>
</dbReference>
<accession>K0NIZ7</accession>
<dbReference type="InterPro" id="IPR043129">
    <property type="entry name" value="ATPase_NBD"/>
</dbReference>
<proteinExistence type="predicted"/>
<dbReference type="PATRIC" id="fig|651182.5.peg.1988"/>
<feature type="domain" description="Actin homologue MreB-like C-terminal" evidence="3">
    <location>
        <begin position="183"/>
        <end position="301"/>
    </location>
</feature>
<reference evidence="4 5" key="1">
    <citation type="journal article" date="2013" name="Environ. Microbiol.">
        <title>Complete genome, catabolic sub-proteomes and key-metabolites of Desulfobacula toluolica Tol2, a marine, aromatic compound-degrading, sulfate-reducing bacterium.</title>
        <authorList>
            <person name="Wohlbrand L."/>
            <person name="Jacob J.H."/>
            <person name="Kube M."/>
            <person name="Mussmann M."/>
            <person name="Jarling R."/>
            <person name="Beck A."/>
            <person name="Amann R."/>
            <person name="Wilkes H."/>
            <person name="Reinhardt R."/>
            <person name="Rabus R."/>
        </authorList>
    </citation>
    <scope>NUCLEOTIDE SEQUENCE [LARGE SCALE GENOMIC DNA]</scope>
    <source>
        <strain evidence="5">DSM 7467 / Tol2</strain>
    </source>
</reference>
<dbReference type="Pfam" id="PF17989">
    <property type="entry name" value="ALP_N"/>
    <property type="match status" value="1"/>
</dbReference>
<evidence type="ECO:0000259" key="3">
    <source>
        <dbReference type="Pfam" id="PF21522"/>
    </source>
</evidence>
<dbReference type="Pfam" id="PF21522">
    <property type="entry name" value="MreB-like_C"/>
    <property type="match status" value="1"/>
</dbReference>
<dbReference type="Gene3D" id="3.30.420.40">
    <property type="match status" value="2"/>
</dbReference>
<dbReference type="KEGG" id="dto:TOL2_C16710"/>
<dbReference type="AlphaFoldDB" id="K0NIZ7"/>
<evidence type="ECO:0000259" key="2">
    <source>
        <dbReference type="Pfam" id="PF17989"/>
    </source>
</evidence>
<feature type="domain" description="Actin-like protein N-terminal" evidence="2">
    <location>
        <begin position="5"/>
        <end position="158"/>
    </location>
</feature>
<dbReference type="InterPro" id="IPR040607">
    <property type="entry name" value="ALP_N"/>
</dbReference>
<evidence type="ECO:0000256" key="1">
    <source>
        <dbReference type="SAM" id="MobiDB-lite"/>
    </source>
</evidence>
<protein>
    <submittedName>
        <fullName evidence="4">Conserved uncharacterized protein</fullName>
    </submittedName>
</protein>
<dbReference type="STRING" id="651182.TOL2_C16710"/>
<evidence type="ECO:0000313" key="4">
    <source>
        <dbReference type="EMBL" id="CCK79833.1"/>
    </source>
</evidence>
<feature type="region of interest" description="Disordered" evidence="1">
    <location>
        <begin position="344"/>
        <end position="391"/>
    </location>
</feature>
<name>K0NIZ7_DESTT</name>
<dbReference type="Proteomes" id="UP000007347">
    <property type="component" value="Chromosome"/>
</dbReference>
<dbReference type="HOGENOM" id="CLU_066405_0_0_7"/>
<feature type="compositionally biased region" description="Basic and acidic residues" evidence="1">
    <location>
        <begin position="362"/>
        <end position="376"/>
    </location>
</feature>
<gene>
    <name evidence="4" type="ordered locus">TOL2_C16710</name>
</gene>
<dbReference type="CDD" id="cd24025">
    <property type="entry name" value="ASKHA_NBD_ParM_pCBH-like"/>
    <property type="match status" value="1"/>
</dbReference>
<evidence type="ECO:0000313" key="5">
    <source>
        <dbReference type="Proteomes" id="UP000007347"/>
    </source>
</evidence>